<dbReference type="InterPro" id="IPR006008">
    <property type="entry name" value="YciB"/>
</dbReference>
<feature type="transmembrane region" description="Helical" evidence="2">
    <location>
        <begin position="216"/>
        <end position="238"/>
    </location>
</feature>
<proteinExistence type="predicted"/>
<feature type="transmembrane region" description="Helical" evidence="2">
    <location>
        <begin position="288"/>
        <end position="307"/>
    </location>
</feature>
<keyword evidence="2" id="KW-0812">Transmembrane</keyword>
<keyword evidence="4" id="KW-1185">Reference proteome</keyword>
<dbReference type="Proteomes" id="UP000241167">
    <property type="component" value="Unassembled WGS sequence"/>
</dbReference>
<feature type="transmembrane region" description="Helical" evidence="2">
    <location>
        <begin position="250"/>
        <end position="267"/>
    </location>
</feature>
<evidence type="ECO:0000313" key="4">
    <source>
        <dbReference type="Proteomes" id="UP000241167"/>
    </source>
</evidence>
<protein>
    <submittedName>
        <fullName evidence="3">Uncharacterized protein</fullName>
    </submittedName>
</protein>
<dbReference type="Pfam" id="PF04279">
    <property type="entry name" value="IspA"/>
    <property type="match status" value="1"/>
</dbReference>
<accession>A0A2P7QV77</accession>
<sequence length="348" mass="37363">MRPAQVGRGKEEPRRARPHRRGKAGGARLSEVRAQASRGIAIARYRRPFRVAGSACLVVFTVRLSGLDSILYVDGEAVAEDSTPAAGLEAVRNHRLAARLPDGSAIDVEAGYISWVNVGISVRRDGYLVHQSHPGRTIAYPERAREMVLNAKDPQLPPGYDPGVLSRNKVPILVDVALGLLFYVVAKLTDLSTAALVGAAAGLALVLVQRFVKVDLLGGLALFGVFMLLVSAGLALLFQDDMAVKLRTSIVGVISAILFLGDGLLGGNRLGKGLCRYLPYSDIDPGRLGIGMGTVGLLMAALNYAVAKLASTSAWLFYSTFVDFFLMMGLIILVFRYARGQMFARHQG</sequence>
<evidence type="ECO:0000313" key="3">
    <source>
        <dbReference type="EMBL" id="PSJ41865.1"/>
    </source>
</evidence>
<reference evidence="3 4" key="1">
    <citation type="submission" date="2018-03" db="EMBL/GenBank/DDBJ databases">
        <title>The draft genome of Sphingosinicella sp. GL-C-18.</title>
        <authorList>
            <person name="Liu L."/>
            <person name="Li L."/>
            <person name="Liang L."/>
            <person name="Zhang X."/>
            <person name="Wang T."/>
        </authorList>
    </citation>
    <scope>NUCLEOTIDE SEQUENCE [LARGE SCALE GENOMIC DNA]</scope>
    <source>
        <strain evidence="3 4">GL-C-18</strain>
    </source>
</reference>
<keyword evidence="2" id="KW-1133">Transmembrane helix</keyword>
<organism evidence="3 4">
    <name type="scientific">Allosphingosinicella deserti</name>
    <dbReference type="NCBI Taxonomy" id="2116704"/>
    <lineage>
        <taxon>Bacteria</taxon>
        <taxon>Pseudomonadati</taxon>
        <taxon>Pseudomonadota</taxon>
        <taxon>Alphaproteobacteria</taxon>
        <taxon>Sphingomonadales</taxon>
        <taxon>Sphingomonadaceae</taxon>
        <taxon>Allosphingosinicella</taxon>
    </lineage>
</organism>
<dbReference type="AlphaFoldDB" id="A0A2P7QV77"/>
<dbReference type="GO" id="GO:0016020">
    <property type="term" value="C:membrane"/>
    <property type="evidence" value="ECO:0007669"/>
    <property type="project" value="InterPro"/>
</dbReference>
<feature type="transmembrane region" description="Helical" evidence="2">
    <location>
        <begin position="313"/>
        <end position="335"/>
    </location>
</feature>
<feature type="transmembrane region" description="Helical" evidence="2">
    <location>
        <begin position="192"/>
        <end position="209"/>
    </location>
</feature>
<evidence type="ECO:0000256" key="2">
    <source>
        <dbReference type="SAM" id="Phobius"/>
    </source>
</evidence>
<feature type="region of interest" description="Disordered" evidence="1">
    <location>
        <begin position="1"/>
        <end position="28"/>
    </location>
</feature>
<name>A0A2P7QV77_9SPHN</name>
<dbReference type="EMBL" id="PXYI01000002">
    <property type="protein sequence ID" value="PSJ41865.1"/>
    <property type="molecule type" value="Genomic_DNA"/>
</dbReference>
<comment type="caution">
    <text evidence="3">The sequence shown here is derived from an EMBL/GenBank/DDBJ whole genome shotgun (WGS) entry which is preliminary data.</text>
</comment>
<keyword evidence="2" id="KW-0472">Membrane</keyword>
<evidence type="ECO:0000256" key="1">
    <source>
        <dbReference type="SAM" id="MobiDB-lite"/>
    </source>
</evidence>
<gene>
    <name evidence="3" type="ORF">C7I55_06245</name>
</gene>